<proteinExistence type="inferred from homology"/>
<keyword evidence="4" id="KW-0472">Membrane</keyword>
<dbReference type="PROSITE" id="PS51257">
    <property type="entry name" value="PROKAR_LIPOPROTEIN"/>
    <property type="match status" value="1"/>
</dbReference>
<evidence type="ECO:0000256" key="2">
    <source>
        <dbReference type="ARBA" id="ARBA00006275"/>
    </source>
</evidence>
<dbReference type="Pfam" id="PF07980">
    <property type="entry name" value="SusD_RagB"/>
    <property type="match status" value="1"/>
</dbReference>
<comment type="caution">
    <text evidence="9">The sequence shown here is derived from an EMBL/GenBank/DDBJ whole genome shotgun (WGS) entry which is preliminary data.</text>
</comment>
<comment type="similarity">
    <text evidence="2">Belongs to the SusD family.</text>
</comment>
<dbReference type="AlphaFoldDB" id="A0A7W8ZIH5"/>
<comment type="subcellular location">
    <subcellularLocation>
        <location evidence="1">Cell outer membrane</location>
    </subcellularLocation>
</comment>
<dbReference type="InterPro" id="IPR011990">
    <property type="entry name" value="TPR-like_helical_dom_sf"/>
</dbReference>
<dbReference type="Gene3D" id="1.25.40.900">
    <property type="match status" value="1"/>
</dbReference>
<dbReference type="InterPro" id="IPR012944">
    <property type="entry name" value="SusD_RagB_dom"/>
</dbReference>
<evidence type="ECO:0000256" key="1">
    <source>
        <dbReference type="ARBA" id="ARBA00004442"/>
    </source>
</evidence>
<evidence type="ECO:0000256" key="5">
    <source>
        <dbReference type="ARBA" id="ARBA00023237"/>
    </source>
</evidence>
<dbReference type="InterPro" id="IPR033985">
    <property type="entry name" value="SusD-like_N"/>
</dbReference>
<feature type="signal peptide" evidence="6">
    <location>
        <begin position="1"/>
        <end position="24"/>
    </location>
</feature>
<accession>A0A7W8ZIH5</accession>
<reference evidence="9 10" key="1">
    <citation type="submission" date="2020-08" db="EMBL/GenBank/DDBJ databases">
        <title>Genomic Encyclopedia of Type Strains, Phase IV (KMG-V): Genome sequencing to study the core and pangenomes of soil and plant-associated prokaryotes.</title>
        <authorList>
            <person name="Whitman W."/>
        </authorList>
    </citation>
    <scope>NUCLEOTIDE SEQUENCE [LARGE SCALE GENOMIC DNA]</scope>
    <source>
        <strain evidence="9 10">S3M1</strain>
    </source>
</reference>
<dbReference type="GO" id="GO:0009279">
    <property type="term" value="C:cell outer membrane"/>
    <property type="evidence" value="ECO:0007669"/>
    <property type="project" value="UniProtKB-SubCell"/>
</dbReference>
<evidence type="ECO:0000256" key="6">
    <source>
        <dbReference type="SAM" id="SignalP"/>
    </source>
</evidence>
<keyword evidence="3 6" id="KW-0732">Signal</keyword>
<evidence type="ECO:0000256" key="4">
    <source>
        <dbReference type="ARBA" id="ARBA00023136"/>
    </source>
</evidence>
<evidence type="ECO:0000259" key="7">
    <source>
        <dbReference type="Pfam" id="PF07980"/>
    </source>
</evidence>
<dbReference type="SUPFAM" id="SSF48452">
    <property type="entry name" value="TPR-like"/>
    <property type="match status" value="1"/>
</dbReference>
<evidence type="ECO:0000313" key="10">
    <source>
        <dbReference type="Proteomes" id="UP000537204"/>
    </source>
</evidence>
<dbReference type="CDD" id="cd08977">
    <property type="entry name" value="SusD"/>
    <property type="match status" value="1"/>
</dbReference>
<evidence type="ECO:0000313" key="9">
    <source>
        <dbReference type="EMBL" id="MBB5634586.1"/>
    </source>
</evidence>
<evidence type="ECO:0000256" key="3">
    <source>
        <dbReference type="ARBA" id="ARBA00022729"/>
    </source>
</evidence>
<feature type="domain" description="SusD-like N-terminal" evidence="8">
    <location>
        <begin position="47"/>
        <end position="226"/>
    </location>
</feature>
<keyword evidence="5" id="KW-0998">Cell outer membrane</keyword>
<feature type="domain" description="RagB/SusD" evidence="7">
    <location>
        <begin position="305"/>
        <end position="498"/>
    </location>
</feature>
<sequence length="498" mass="56607">MTKMINSYKTIVAMALMVSVTACKKDLILPPYNGIINENVVNTLEGLQSATIGTYNYIKDPYYVRNYHIFSEYASDNVSLSGTTTDPLFYAYNYQHQKNQGNVENFWRKAYQAIYGTNVVIEKVVESDDPVRNQLLGENYFLRAMVHFDLVKFFGRPYTDDNGESLGVMLKTNTDVKELPARSKVKDIYTLVISDLLKSIKLMNSSKNNNFASKEVAMALLSRVYLYMGDYKNAFDYADRIIKSGRYSLFASSGYPKYFTSVPEGNSETIFAIRHVLKDDRLDDAIGSMYWGGAIGYGEMYASQSYRALVNKFPEDLRNSFVVPQYEKNPDGTVKTDAQGNPVLQKRNGYPKYFINKYSFQEGYETLSSPVVLRLAEMYLTRAECAYQLGRPDDALADVNIIRSRAGLSGNALFSSGNMMGYTNVLDVVLDERRLEFAFESQRKFDVFRNKRTLNRDYPGTHLASGQTTQQIPYTDPRVIFFIPENDIALNGNLVQNP</sequence>
<protein>
    <submittedName>
        <fullName evidence="9">Tetratricopeptide (TPR) repeat protein</fullName>
    </submittedName>
</protein>
<dbReference type="Gene3D" id="2.20.20.130">
    <property type="match status" value="1"/>
</dbReference>
<name>A0A7W8ZIH5_9SPHI</name>
<dbReference type="Pfam" id="PF14322">
    <property type="entry name" value="SusD-like_3"/>
    <property type="match status" value="1"/>
</dbReference>
<dbReference type="Proteomes" id="UP000537204">
    <property type="component" value="Unassembled WGS sequence"/>
</dbReference>
<organism evidence="9 10">
    <name type="scientific">Pedobacter cryoconitis</name>
    <dbReference type="NCBI Taxonomy" id="188932"/>
    <lineage>
        <taxon>Bacteria</taxon>
        <taxon>Pseudomonadati</taxon>
        <taxon>Bacteroidota</taxon>
        <taxon>Sphingobacteriia</taxon>
        <taxon>Sphingobacteriales</taxon>
        <taxon>Sphingobacteriaceae</taxon>
        <taxon>Pedobacter</taxon>
    </lineage>
</organism>
<dbReference type="EMBL" id="JACHCE010000001">
    <property type="protein sequence ID" value="MBB5634586.1"/>
    <property type="molecule type" value="Genomic_DNA"/>
</dbReference>
<dbReference type="RefSeq" id="WP_221452996.1">
    <property type="nucleotide sequence ID" value="NZ_JACHCD010000002.1"/>
</dbReference>
<dbReference type="Gene3D" id="1.25.40.390">
    <property type="match status" value="1"/>
</dbReference>
<feature type="chain" id="PRO_5031114817" evidence="6">
    <location>
        <begin position="25"/>
        <end position="498"/>
    </location>
</feature>
<evidence type="ECO:0000259" key="8">
    <source>
        <dbReference type="Pfam" id="PF14322"/>
    </source>
</evidence>
<gene>
    <name evidence="9" type="ORF">HDE68_000471</name>
</gene>